<dbReference type="Proteomes" id="UP001162905">
    <property type="component" value="Unassembled WGS sequence"/>
</dbReference>
<sequence length="137" mass="14583">MLKIFLVAASAASIALVSTASSAEVKADCSTKMNGEARCEFMNSGSKKDSACAVIEVVRIYDAKLYTRPSFGGKGAALSSEKICSGLIEPQDIRERTPSNSWSVNGTPMSPMSFCESDNPWEKAPMNCAMTTKVVAN</sequence>
<feature type="chain" id="PRO_5046348635" evidence="1">
    <location>
        <begin position="24"/>
        <end position="137"/>
    </location>
</feature>
<dbReference type="RefSeq" id="WP_237252905.1">
    <property type="nucleotide sequence ID" value="NZ_JAKJXH010000014.1"/>
</dbReference>
<comment type="caution">
    <text evidence="2">The sequence shown here is derived from an EMBL/GenBank/DDBJ whole genome shotgun (WGS) entry which is preliminary data.</text>
</comment>
<accession>A0ABS9I8L7</accession>
<feature type="signal peptide" evidence="1">
    <location>
        <begin position="1"/>
        <end position="23"/>
    </location>
</feature>
<keyword evidence="3" id="KW-1185">Reference proteome</keyword>
<evidence type="ECO:0000313" key="3">
    <source>
        <dbReference type="Proteomes" id="UP001162905"/>
    </source>
</evidence>
<gene>
    <name evidence="2" type="ORF">L4G47_14345</name>
</gene>
<name>A0ABS9I8L7_9PSED</name>
<reference evidence="2" key="1">
    <citation type="submission" date="2022-01" db="EMBL/GenBank/DDBJ databases">
        <title>Pseudomonas sp. nov. isolated from Antarctic regolith.</title>
        <authorList>
            <person name="Novakova D."/>
            <person name="Sedlar K."/>
        </authorList>
    </citation>
    <scope>NUCLEOTIDE SEQUENCE</scope>
    <source>
        <strain evidence="2">P2647</strain>
    </source>
</reference>
<dbReference type="EMBL" id="JAKJXH010000014">
    <property type="protein sequence ID" value="MCF7543396.1"/>
    <property type="molecule type" value="Genomic_DNA"/>
</dbReference>
<evidence type="ECO:0000256" key="1">
    <source>
        <dbReference type="SAM" id="SignalP"/>
    </source>
</evidence>
<evidence type="ECO:0000313" key="2">
    <source>
        <dbReference type="EMBL" id="MCF7543396.1"/>
    </source>
</evidence>
<organism evidence="2 3">
    <name type="scientific">Pseudomonas petrae</name>
    <dbReference type="NCBI Taxonomy" id="2912190"/>
    <lineage>
        <taxon>Bacteria</taxon>
        <taxon>Pseudomonadati</taxon>
        <taxon>Pseudomonadota</taxon>
        <taxon>Gammaproteobacteria</taxon>
        <taxon>Pseudomonadales</taxon>
        <taxon>Pseudomonadaceae</taxon>
        <taxon>Pseudomonas</taxon>
    </lineage>
</organism>
<keyword evidence="1" id="KW-0732">Signal</keyword>
<proteinExistence type="predicted"/>
<protein>
    <submittedName>
        <fullName evidence="2">Uncharacterized protein</fullName>
    </submittedName>
</protein>